<name>A0AAV5K0R6_9ROSI</name>
<dbReference type="Pfam" id="PF13968">
    <property type="entry name" value="DUF4220"/>
    <property type="match status" value="1"/>
</dbReference>
<dbReference type="EMBL" id="BPVZ01000045">
    <property type="protein sequence ID" value="GKV16500.1"/>
    <property type="molecule type" value="Genomic_DNA"/>
</dbReference>
<feature type="transmembrane region" description="Helical" evidence="1">
    <location>
        <begin position="245"/>
        <end position="267"/>
    </location>
</feature>
<feature type="transmembrane region" description="Helical" evidence="1">
    <location>
        <begin position="6"/>
        <end position="25"/>
    </location>
</feature>
<dbReference type="AlphaFoldDB" id="A0AAV5K0R6"/>
<keyword evidence="1" id="KW-0472">Membrane</keyword>
<proteinExistence type="predicted"/>
<accession>A0AAV5K0R6</accession>
<evidence type="ECO:0000256" key="1">
    <source>
        <dbReference type="SAM" id="Phobius"/>
    </source>
</evidence>
<keyword evidence="4" id="KW-1185">Reference proteome</keyword>
<sequence>MALLWMAYLLADWIAIFVIGLILRAEQRDDILVFWAPFLLLHLGGPDTITSFSLWDNGFWIRHLLQLILQVGSTAYVIGRSLPHNKLLLPTLLVLAAGIIKYAERNRAFYLACLDNYGDRVTNQSLHRKTAVKADKKDDDSKLLEELTPYGTIKNLLVGPLIPHKRRDFCRRSFLNKKPKEVLGIIEFELSLLYEALHTKLPVVDCKLGYIRRFICIGCISGALLSFRLITKAKQYRDELENSEIWLTYGLLIGAITLDFISIGLLISSDYFNAAKYGLGAMHQNDTIMAWIRNRLINRHRWSKRIPQLNFITYCLKAYPDWLNELDKYLPVRFILKFIQGIRCMSSEVLKEQVLWNFIFEQVKGKAELAETVEMGNKICLKRGDGILDEHSNKNLIWSVKDLDYMESLLTWHIATELCLQDKSHQSASSPGNSDFQTITKLLSKYMFYLLQEETAIRDINSVSIGWKKVFNHTHKHMQNFYLKQGKKDVAKRMISTNPGSKPPGCPPRSVLCKAHKLFNELKESDDKGFPWELMSKVWVELMCYAAIHCKPHAHAQQPSMGGQLITIVWLLMNHCGLGNQFATNERAVDDDEETDVVIQCTVDDDEETNVVIQCTVDDDEETNVVIQCAVDDNEKTNVVIQCAVDDDGRDKW</sequence>
<evidence type="ECO:0000313" key="3">
    <source>
        <dbReference type="EMBL" id="GKV16500.1"/>
    </source>
</evidence>
<evidence type="ECO:0000259" key="2">
    <source>
        <dbReference type="Pfam" id="PF13968"/>
    </source>
</evidence>
<protein>
    <recommendedName>
        <fullName evidence="2">DUF4220 domain-containing protein</fullName>
    </recommendedName>
</protein>
<comment type="caution">
    <text evidence="3">The sequence shown here is derived from an EMBL/GenBank/DDBJ whole genome shotgun (WGS) entry which is preliminary data.</text>
</comment>
<evidence type="ECO:0000313" key="4">
    <source>
        <dbReference type="Proteomes" id="UP001054252"/>
    </source>
</evidence>
<dbReference type="Pfam" id="PF04578">
    <property type="entry name" value="DUF594"/>
    <property type="match status" value="1"/>
</dbReference>
<keyword evidence="1" id="KW-0812">Transmembrane</keyword>
<keyword evidence="1" id="KW-1133">Transmembrane helix</keyword>
<dbReference type="PANTHER" id="PTHR31325">
    <property type="entry name" value="OS01G0798800 PROTEIN-RELATED"/>
    <property type="match status" value="1"/>
</dbReference>
<reference evidence="3 4" key="1">
    <citation type="journal article" date="2021" name="Commun. Biol.">
        <title>The genome of Shorea leprosula (Dipterocarpaceae) highlights the ecological relevance of drought in aseasonal tropical rainforests.</title>
        <authorList>
            <person name="Ng K.K.S."/>
            <person name="Kobayashi M.J."/>
            <person name="Fawcett J.A."/>
            <person name="Hatakeyama M."/>
            <person name="Paape T."/>
            <person name="Ng C.H."/>
            <person name="Ang C.C."/>
            <person name="Tnah L.H."/>
            <person name="Lee C.T."/>
            <person name="Nishiyama T."/>
            <person name="Sese J."/>
            <person name="O'Brien M.J."/>
            <person name="Copetti D."/>
            <person name="Mohd Noor M.I."/>
            <person name="Ong R.C."/>
            <person name="Putra M."/>
            <person name="Sireger I.Z."/>
            <person name="Indrioko S."/>
            <person name="Kosugi Y."/>
            <person name="Izuno A."/>
            <person name="Isagi Y."/>
            <person name="Lee S.L."/>
            <person name="Shimizu K.K."/>
        </authorList>
    </citation>
    <scope>NUCLEOTIDE SEQUENCE [LARGE SCALE GENOMIC DNA]</scope>
    <source>
        <strain evidence="3">214</strain>
    </source>
</reference>
<gene>
    <name evidence="3" type="ORF">SLEP1_g27133</name>
</gene>
<dbReference type="InterPro" id="IPR007658">
    <property type="entry name" value="DUF594"/>
</dbReference>
<feature type="transmembrane region" description="Helical" evidence="1">
    <location>
        <begin position="210"/>
        <end position="230"/>
    </location>
</feature>
<organism evidence="3 4">
    <name type="scientific">Rubroshorea leprosula</name>
    <dbReference type="NCBI Taxonomy" id="152421"/>
    <lineage>
        <taxon>Eukaryota</taxon>
        <taxon>Viridiplantae</taxon>
        <taxon>Streptophyta</taxon>
        <taxon>Embryophyta</taxon>
        <taxon>Tracheophyta</taxon>
        <taxon>Spermatophyta</taxon>
        <taxon>Magnoliopsida</taxon>
        <taxon>eudicotyledons</taxon>
        <taxon>Gunneridae</taxon>
        <taxon>Pentapetalae</taxon>
        <taxon>rosids</taxon>
        <taxon>malvids</taxon>
        <taxon>Malvales</taxon>
        <taxon>Dipterocarpaceae</taxon>
        <taxon>Rubroshorea</taxon>
    </lineage>
</organism>
<dbReference type="InterPro" id="IPR025315">
    <property type="entry name" value="DUF4220"/>
</dbReference>
<dbReference type="Proteomes" id="UP001054252">
    <property type="component" value="Unassembled WGS sequence"/>
</dbReference>
<feature type="domain" description="DUF4220" evidence="2">
    <location>
        <begin position="5"/>
        <end position="314"/>
    </location>
</feature>